<keyword evidence="4" id="KW-0597">Phosphoprotein</keyword>
<evidence type="ECO:0000259" key="6">
    <source>
        <dbReference type="PROSITE" id="PS50110"/>
    </source>
</evidence>
<dbReference type="InterPro" id="IPR020449">
    <property type="entry name" value="Tscrpt_reg_AraC-type_HTH"/>
</dbReference>
<keyword evidence="2" id="KW-0238">DNA-binding</keyword>
<dbReference type="Pfam" id="PF00072">
    <property type="entry name" value="Response_reg"/>
    <property type="match status" value="1"/>
</dbReference>
<dbReference type="InterPro" id="IPR018060">
    <property type="entry name" value="HTH_AraC"/>
</dbReference>
<feature type="domain" description="HTH araC/xylS-type" evidence="5">
    <location>
        <begin position="161"/>
        <end position="259"/>
    </location>
</feature>
<dbReference type="InterPro" id="IPR018062">
    <property type="entry name" value="HTH_AraC-typ_CS"/>
</dbReference>
<dbReference type="Proteomes" id="UP000637383">
    <property type="component" value="Unassembled WGS sequence"/>
</dbReference>
<dbReference type="Pfam" id="PF12833">
    <property type="entry name" value="HTH_18"/>
    <property type="match status" value="1"/>
</dbReference>
<dbReference type="SUPFAM" id="SSF46689">
    <property type="entry name" value="Homeodomain-like"/>
    <property type="match status" value="2"/>
</dbReference>
<dbReference type="InterPro" id="IPR001789">
    <property type="entry name" value="Sig_transdc_resp-reg_receiver"/>
</dbReference>
<dbReference type="CDD" id="cd17574">
    <property type="entry name" value="REC_OmpR"/>
    <property type="match status" value="1"/>
</dbReference>
<dbReference type="PROSITE" id="PS00041">
    <property type="entry name" value="HTH_ARAC_FAMILY_1"/>
    <property type="match status" value="1"/>
</dbReference>
<dbReference type="PANTHER" id="PTHR43280:SF28">
    <property type="entry name" value="HTH-TYPE TRANSCRIPTIONAL ACTIVATOR RHAS"/>
    <property type="match status" value="1"/>
</dbReference>
<name>A0ABR8K2K1_9NOSO</name>
<accession>A0ABR8K2K1</accession>
<dbReference type="PANTHER" id="PTHR43280">
    <property type="entry name" value="ARAC-FAMILY TRANSCRIPTIONAL REGULATOR"/>
    <property type="match status" value="1"/>
</dbReference>
<dbReference type="InterPro" id="IPR009057">
    <property type="entry name" value="Homeodomain-like_sf"/>
</dbReference>
<protein>
    <submittedName>
        <fullName evidence="7">Response regulator</fullName>
    </submittedName>
</protein>
<dbReference type="InterPro" id="IPR011006">
    <property type="entry name" value="CheY-like_superfamily"/>
</dbReference>
<evidence type="ECO:0000256" key="4">
    <source>
        <dbReference type="PROSITE-ProRule" id="PRU00169"/>
    </source>
</evidence>
<reference evidence="7 8" key="1">
    <citation type="journal article" date="2020" name="ISME J.">
        <title>Comparative genomics reveals insights into cyanobacterial evolution and habitat adaptation.</title>
        <authorList>
            <person name="Chen M.Y."/>
            <person name="Teng W.K."/>
            <person name="Zhao L."/>
            <person name="Hu C.X."/>
            <person name="Zhou Y.K."/>
            <person name="Han B.P."/>
            <person name="Song L.R."/>
            <person name="Shu W.S."/>
        </authorList>
    </citation>
    <scope>NUCLEOTIDE SEQUENCE [LARGE SCALE GENOMIC DNA]</scope>
    <source>
        <strain evidence="7 8">FACHB-159</strain>
    </source>
</reference>
<evidence type="ECO:0000313" key="7">
    <source>
        <dbReference type="EMBL" id="MBD2733061.1"/>
    </source>
</evidence>
<evidence type="ECO:0000259" key="5">
    <source>
        <dbReference type="PROSITE" id="PS01124"/>
    </source>
</evidence>
<evidence type="ECO:0000256" key="2">
    <source>
        <dbReference type="ARBA" id="ARBA00023125"/>
    </source>
</evidence>
<sequence length="265" mass="29924">MTKVLVIEDEAQTRDMFLDSLEIEGFEAIGAENGVIGVQKALENLPDLVLCDIMMPELDGYGVLSTLRQHSLTAMIPFIFLTAKSTKAELRQGMDLGADDYLTKPSTVEELLAAIATRLKKQADLKEYYTTQFPEVSVSAAFQTAKSLNSELIFPADFHLNQVFEYIEANYRQPISLHDVALAAGYCPAYLTDLVRRHTGQTVNHWIVQRRMAAARTLLLEGNLCVNQIAETVGYQHEGHFFRQFRQHHGTTPQAWRKAQRIQHN</sequence>
<dbReference type="Gene3D" id="1.10.10.60">
    <property type="entry name" value="Homeodomain-like"/>
    <property type="match status" value="2"/>
</dbReference>
<evidence type="ECO:0000256" key="1">
    <source>
        <dbReference type="ARBA" id="ARBA00023015"/>
    </source>
</evidence>
<dbReference type="PROSITE" id="PS01124">
    <property type="entry name" value="HTH_ARAC_FAMILY_2"/>
    <property type="match status" value="1"/>
</dbReference>
<organism evidence="7 8">
    <name type="scientific">Nostoc paludosum FACHB-159</name>
    <dbReference type="NCBI Taxonomy" id="2692908"/>
    <lineage>
        <taxon>Bacteria</taxon>
        <taxon>Bacillati</taxon>
        <taxon>Cyanobacteriota</taxon>
        <taxon>Cyanophyceae</taxon>
        <taxon>Nostocales</taxon>
        <taxon>Nostocaceae</taxon>
        <taxon>Nostoc</taxon>
    </lineage>
</organism>
<dbReference type="EMBL" id="JACJTU010000002">
    <property type="protein sequence ID" value="MBD2733061.1"/>
    <property type="molecule type" value="Genomic_DNA"/>
</dbReference>
<dbReference type="SMART" id="SM00448">
    <property type="entry name" value="REC"/>
    <property type="match status" value="1"/>
</dbReference>
<evidence type="ECO:0000256" key="3">
    <source>
        <dbReference type="ARBA" id="ARBA00023163"/>
    </source>
</evidence>
<feature type="modified residue" description="4-aspartylphosphate" evidence="4">
    <location>
        <position position="52"/>
    </location>
</feature>
<dbReference type="SUPFAM" id="SSF52172">
    <property type="entry name" value="CheY-like"/>
    <property type="match status" value="1"/>
</dbReference>
<feature type="domain" description="Response regulatory" evidence="6">
    <location>
        <begin position="3"/>
        <end position="119"/>
    </location>
</feature>
<comment type="caution">
    <text evidence="7">The sequence shown here is derived from an EMBL/GenBank/DDBJ whole genome shotgun (WGS) entry which is preliminary data.</text>
</comment>
<dbReference type="RefSeq" id="WP_190953808.1">
    <property type="nucleotide sequence ID" value="NZ_JACJTU010000002.1"/>
</dbReference>
<keyword evidence="8" id="KW-1185">Reference proteome</keyword>
<dbReference type="PRINTS" id="PR00032">
    <property type="entry name" value="HTHARAC"/>
</dbReference>
<evidence type="ECO:0000313" key="8">
    <source>
        <dbReference type="Proteomes" id="UP000637383"/>
    </source>
</evidence>
<dbReference type="Gene3D" id="3.40.50.2300">
    <property type="match status" value="1"/>
</dbReference>
<keyword evidence="1" id="KW-0805">Transcription regulation</keyword>
<proteinExistence type="predicted"/>
<dbReference type="PROSITE" id="PS50110">
    <property type="entry name" value="RESPONSE_REGULATORY"/>
    <property type="match status" value="1"/>
</dbReference>
<dbReference type="SMART" id="SM00342">
    <property type="entry name" value="HTH_ARAC"/>
    <property type="match status" value="1"/>
</dbReference>
<keyword evidence="3" id="KW-0804">Transcription</keyword>
<gene>
    <name evidence="7" type="ORF">H6H03_03915</name>
</gene>